<dbReference type="InterPro" id="IPR036249">
    <property type="entry name" value="Thioredoxin-like_sf"/>
</dbReference>
<dbReference type="InterPro" id="IPR013766">
    <property type="entry name" value="Thioredoxin_domain"/>
</dbReference>
<protein>
    <submittedName>
        <fullName evidence="3">Thiol-disulfide oxidoreductase ResA</fullName>
    </submittedName>
</protein>
<dbReference type="PANTHER" id="PTHR42852:SF17">
    <property type="entry name" value="THIOREDOXIN-LIKE PROTEIN HI_1115"/>
    <property type="match status" value="1"/>
</dbReference>
<dbReference type="GO" id="GO:0016491">
    <property type="term" value="F:oxidoreductase activity"/>
    <property type="evidence" value="ECO:0007669"/>
    <property type="project" value="InterPro"/>
</dbReference>
<gene>
    <name evidence="3" type="primary">resA_7</name>
    <name evidence="3" type="ORF">L21SP5_02664</name>
</gene>
<dbReference type="CDD" id="cd02966">
    <property type="entry name" value="TlpA_like_family"/>
    <property type="match status" value="1"/>
</dbReference>
<dbReference type="RefSeq" id="WP_057953673.1">
    <property type="nucleotide sequence ID" value="NZ_CP013118.1"/>
</dbReference>
<evidence type="ECO:0000256" key="1">
    <source>
        <dbReference type="SAM" id="SignalP"/>
    </source>
</evidence>
<dbReference type="KEGG" id="blq:L21SP5_02664"/>
<dbReference type="OrthoDB" id="9794348at2"/>
<keyword evidence="1" id="KW-0732">Signal</keyword>
<dbReference type="Proteomes" id="UP000064893">
    <property type="component" value="Chromosome"/>
</dbReference>
<feature type="chain" id="PRO_5006599613" evidence="1">
    <location>
        <begin position="20"/>
        <end position="168"/>
    </location>
</feature>
<dbReference type="SUPFAM" id="SSF52833">
    <property type="entry name" value="Thioredoxin-like"/>
    <property type="match status" value="1"/>
</dbReference>
<dbReference type="STRING" id="1307839.L21SP5_02664"/>
<dbReference type="InterPro" id="IPR000866">
    <property type="entry name" value="AhpC/TSA"/>
</dbReference>
<reference evidence="3 4" key="1">
    <citation type="submission" date="2015-11" db="EMBL/GenBank/DDBJ databases">
        <title>Description and complete genome sequence of a novel strain predominating in hypersaline microbial mats and representing a new family of the Bacteriodetes phylum.</title>
        <authorList>
            <person name="Spring S."/>
            <person name="Bunk B."/>
            <person name="Sproer C."/>
            <person name="Klenk H.-P."/>
        </authorList>
    </citation>
    <scope>NUCLEOTIDE SEQUENCE [LARGE SCALE GENOMIC DNA]</scope>
    <source>
        <strain evidence="3 4">L21-Spi-D4</strain>
    </source>
</reference>
<feature type="domain" description="Thioredoxin" evidence="2">
    <location>
        <begin position="26"/>
        <end position="167"/>
    </location>
</feature>
<dbReference type="AlphaFoldDB" id="A0A0S2I225"/>
<name>A0A0S2I225_9BACT</name>
<organism evidence="3 4">
    <name type="scientific">Salinivirga cyanobacteriivorans</name>
    <dbReference type="NCBI Taxonomy" id="1307839"/>
    <lineage>
        <taxon>Bacteria</taxon>
        <taxon>Pseudomonadati</taxon>
        <taxon>Bacteroidota</taxon>
        <taxon>Bacteroidia</taxon>
        <taxon>Bacteroidales</taxon>
        <taxon>Salinivirgaceae</taxon>
        <taxon>Salinivirga</taxon>
    </lineage>
</organism>
<evidence type="ECO:0000259" key="2">
    <source>
        <dbReference type="PROSITE" id="PS51352"/>
    </source>
</evidence>
<keyword evidence="4" id="KW-1185">Reference proteome</keyword>
<dbReference type="PANTHER" id="PTHR42852">
    <property type="entry name" value="THIOL:DISULFIDE INTERCHANGE PROTEIN DSBE"/>
    <property type="match status" value="1"/>
</dbReference>
<sequence precursor="true">MKQYSYALFLSLLTLSLNAQESFDVVTKGDNAPGFTVKTINKKTICLDDLEGKYVLVNFFATWCKPCMEEMPLMEKHIQQRLAGEDLVVIAIGREHNINELELFNERKKFTFHIAADPKRSIYKLYARKYIPRNYLIGPSGKLIYAHSGFKKGEFQKLVKLIETKLAK</sequence>
<dbReference type="GO" id="GO:0016209">
    <property type="term" value="F:antioxidant activity"/>
    <property type="evidence" value="ECO:0007669"/>
    <property type="project" value="InterPro"/>
</dbReference>
<evidence type="ECO:0000313" key="3">
    <source>
        <dbReference type="EMBL" id="ALO16287.1"/>
    </source>
</evidence>
<dbReference type="Gene3D" id="3.40.30.10">
    <property type="entry name" value="Glutaredoxin"/>
    <property type="match status" value="1"/>
</dbReference>
<evidence type="ECO:0000313" key="4">
    <source>
        <dbReference type="Proteomes" id="UP000064893"/>
    </source>
</evidence>
<proteinExistence type="predicted"/>
<dbReference type="EMBL" id="CP013118">
    <property type="protein sequence ID" value="ALO16287.1"/>
    <property type="molecule type" value="Genomic_DNA"/>
</dbReference>
<dbReference type="InterPro" id="IPR050553">
    <property type="entry name" value="Thioredoxin_ResA/DsbE_sf"/>
</dbReference>
<dbReference type="Pfam" id="PF00578">
    <property type="entry name" value="AhpC-TSA"/>
    <property type="match status" value="1"/>
</dbReference>
<accession>A0A0S2I225</accession>
<dbReference type="PROSITE" id="PS51352">
    <property type="entry name" value="THIOREDOXIN_2"/>
    <property type="match status" value="1"/>
</dbReference>
<feature type="signal peptide" evidence="1">
    <location>
        <begin position="1"/>
        <end position="19"/>
    </location>
</feature>